<dbReference type="Pfam" id="PF00355">
    <property type="entry name" value="Rieske"/>
    <property type="match status" value="1"/>
</dbReference>
<dbReference type="SUPFAM" id="SSF55961">
    <property type="entry name" value="Bet v1-like"/>
    <property type="match status" value="1"/>
</dbReference>
<dbReference type="EMBL" id="REFR01000011">
    <property type="protein sequence ID" value="RMB07622.1"/>
    <property type="molecule type" value="Genomic_DNA"/>
</dbReference>
<name>A0A3M0CE56_9PROT</name>
<gene>
    <name evidence="8" type="ORF">BXY39_1708</name>
</gene>
<keyword evidence="6" id="KW-0411">Iron-sulfur</keyword>
<dbReference type="PROSITE" id="PS51296">
    <property type="entry name" value="RIESKE"/>
    <property type="match status" value="1"/>
</dbReference>
<evidence type="ECO:0000256" key="6">
    <source>
        <dbReference type="ARBA" id="ARBA00023014"/>
    </source>
</evidence>
<dbReference type="CDD" id="cd08887">
    <property type="entry name" value="RHO_alpha_C_3"/>
    <property type="match status" value="1"/>
</dbReference>
<dbReference type="AlphaFoldDB" id="A0A3M0CE56"/>
<dbReference type="GO" id="GO:0051213">
    <property type="term" value="F:dioxygenase activity"/>
    <property type="evidence" value="ECO:0007669"/>
    <property type="project" value="UniProtKB-KW"/>
</dbReference>
<dbReference type="InterPro" id="IPR001663">
    <property type="entry name" value="Rng_hydr_dOase-A"/>
</dbReference>
<comment type="caution">
    <text evidence="8">The sequence shown here is derived from an EMBL/GenBank/DDBJ whole genome shotgun (WGS) entry which is preliminary data.</text>
</comment>
<dbReference type="SUPFAM" id="SSF50022">
    <property type="entry name" value="ISP domain"/>
    <property type="match status" value="1"/>
</dbReference>
<sequence>MDRKTELDLIDELLALKSAKTAFLDEDVRHNPMDHYTSPVRFEHERERIFRTLPVAAAHSSEISGPGDFVRRDIAGSPAIITRDKNGQPHALFNVCRHRGARLVQDEKGCKHRFTCPYHAWTYANSGELLAAPHFAQGFPGLDKSDIGLARLPCAERFGFVWVSPRQDAGLDLDVLLDGLTPDLEALKLDDMVIAAQETNVRQANWKILIEGGIEAYHFRVAHRHTIGPHFEDNLSSYRSFGPHLRSVLPRTSMSKLSETNREDWCLRDHANILYTLFPSSQLLVMQDHIVWIKTEPVSADATRVTLATLAPRAQADETAHWHRNHVITSTTLAEDFVIGEGIQAGAPSGANRHVLFGRFEGALGTFNRTVEGYLDP</sequence>
<dbReference type="CDD" id="cd03469">
    <property type="entry name" value="Rieske_RO_Alpha_N"/>
    <property type="match status" value="1"/>
</dbReference>
<dbReference type="Proteomes" id="UP000271227">
    <property type="component" value="Unassembled WGS sequence"/>
</dbReference>
<dbReference type="FunCoup" id="A0A3M0CE56">
    <property type="interactions" value="77"/>
</dbReference>
<keyword evidence="9" id="KW-1185">Reference proteome</keyword>
<dbReference type="InterPro" id="IPR036922">
    <property type="entry name" value="Rieske_2Fe-2S_sf"/>
</dbReference>
<keyword evidence="4" id="KW-0560">Oxidoreductase</keyword>
<evidence type="ECO:0000259" key="7">
    <source>
        <dbReference type="PROSITE" id="PS51296"/>
    </source>
</evidence>
<evidence type="ECO:0000256" key="2">
    <source>
        <dbReference type="ARBA" id="ARBA00022714"/>
    </source>
</evidence>
<reference evidence="8 9" key="1">
    <citation type="submission" date="2018-10" db="EMBL/GenBank/DDBJ databases">
        <title>Genomic Encyclopedia of Archaeal and Bacterial Type Strains, Phase II (KMG-II): from individual species to whole genera.</title>
        <authorList>
            <person name="Goeker M."/>
        </authorList>
    </citation>
    <scope>NUCLEOTIDE SEQUENCE [LARGE SCALE GENOMIC DNA]</scope>
    <source>
        <strain evidence="8 9">DSM 25217</strain>
    </source>
</reference>
<dbReference type="InterPro" id="IPR015879">
    <property type="entry name" value="Ring_hydroxy_dOase_asu_C_dom"/>
</dbReference>
<keyword evidence="8" id="KW-0223">Dioxygenase</keyword>
<keyword evidence="2" id="KW-0001">2Fe-2S</keyword>
<dbReference type="PANTHER" id="PTHR43756">
    <property type="entry name" value="CHOLINE MONOOXYGENASE, CHLOROPLASTIC"/>
    <property type="match status" value="1"/>
</dbReference>
<comment type="cofactor">
    <cofactor evidence="1">
        <name>Fe cation</name>
        <dbReference type="ChEBI" id="CHEBI:24875"/>
    </cofactor>
</comment>
<dbReference type="RefSeq" id="WP_121938424.1">
    <property type="nucleotide sequence ID" value="NZ_REFR01000011.1"/>
</dbReference>
<dbReference type="Gene3D" id="2.102.10.10">
    <property type="entry name" value="Rieske [2Fe-2S] iron-sulphur domain"/>
    <property type="match status" value="1"/>
</dbReference>
<evidence type="ECO:0000313" key="8">
    <source>
        <dbReference type="EMBL" id="RMB07622.1"/>
    </source>
</evidence>
<dbReference type="OrthoDB" id="7458380at2"/>
<proteinExistence type="predicted"/>
<dbReference type="InterPro" id="IPR017941">
    <property type="entry name" value="Rieske_2Fe-2S"/>
</dbReference>
<keyword evidence="5" id="KW-0408">Iron</keyword>
<keyword evidence="3" id="KW-0479">Metal-binding</keyword>
<protein>
    <submittedName>
        <fullName evidence="8">Phenylpropionate dioxygenase-like ring-hydroxylating dioxygenase large terminal subunit</fullName>
    </submittedName>
</protein>
<evidence type="ECO:0000256" key="1">
    <source>
        <dbReference type="ARBA" id="ARBA00001962"/>
    </source>
</evidence>
<dbReference type="Gene3D" id="3.90.380.10">
    <property type="entry name" value="Naphthalene 1,2-dioxygenase Alpha Subunit, Chain A, domain 1"/>
    <property type="match status" value="2"/>
</dbReference>
<dbReference type="PRINTS" id="PR00090">
    <property type="entry name" value="RNGDIOXGNASE"/>
</dbReference>
<dbReference type="Pfam" id="PF00848">
    <property type="entry name" value="Ring_hydroxyl_A"/>
    <property type="match status" value="1"/>
</dbReference>
<evidence type="ECO:0000256" key="5">
    <source>
        <dbReference type="ARBA" id="ARBA00023004"/>
    </source>
</evidence>
<evidence type="ECO:0000256" key="4">
    <source>
        <dbReference type="ARBA" id="ARBA00023002"/>
    </source>
</evidence>
<dbReference type="InParanoid" id="A0A3M0CE56"/>
<dbReference type="GO" id="GO:0051537">
    <property type="term" value="F:2 iron, 2 sulfur cluster binding"/>
    <property type="evidence" value="ECO:0007669"/>
    <property type="project" value="UniProtKB-KW"/>
</dbReference>
<organism evidence="8 9">
    <name type="scientific">Eilatimonas milleporae</name>
    <dbReference type="NCBI Taxonomy" id="911205"/>
    <lineage>
        <taxon>Bacteria</taxon>
        <taxon>Pseudomonadati</taxon>
        <taxon>Pseudomonadota</taxon>
        <taxon>Alphaproteobacteria</taxon>
        <taxon>Kordiimonadales</taxon>
        <taxon>Kordiimonadaceae</taxon>
        <taxon>Eilatimonas</taxon>
    </lineage>
</organism>
<evidence type="ECO:0000256" key="3">
    <source>
        <dbReference type="ARBA" id="ARBA00022723"/>
    </source>
</evidence>
<dbReference type="PANTHER" id="PTHR43756:SF5">
    <property type="entry name" value="CHOLINE MONOOXYGENASE, CHLOROPLASTIC"/>
    <property type="match status" value="1"/>
</dbReference>
<dbReference type="GO" id="GO:0005506">
    <property type="term" value="F:iron ion binding"/>
    <property type="evidence" value="ECO:0007669"/>
    <property type="project" value="InterPro"/>
</dbReference>
<evidence type="ECO:0000313" key="9">
    <source>
        <dbReference type="Proteomes" id="UP000271227"/>
    </source>
</evidence>
<accession>A0A3M0CE56</accession>
<feature type="domain" description="Rieske" evidence="7">
    <location>
        <begin position="54"/>
        <end position="163"/>
    </location>
</feature>